<evidence type="ECO:0000313" key="2">
    <source>
        <dbReference type="EMBL" id="POW04219.1"/>
    </source>
</evidence>
<dbReference type="VEuPathDB" id="FungiDB:PSHT_06594"/>
<feature type="chain" id="PRO_5015759902" evidence="1">
    <location>
        <begin position="25"/>
        <end position="527"/>
    </location>
</feature>
<dbReference type="Proteomes" id="UP000239156">
    <property type="component" value="Unassembled WGS sequence"/>
</dbReference>
<protein>
    <submittedName>
        <fullName evidence="2">Uncharacterized protein</fullName>
    </submittedName>
</protein>
<evidence type="ECO:0000256" key="1">
    <source>
        <dbReference type="SAM" id="SignalP"/>
    </source>
</evidence>
<name>A0A2S4V3W9_9BASI</name>
<feature type="non-terminal residue" evidence="2">
    <location>
        <position position="527"/>
    </location>
</feature>
<proteinExistence type="predicted"/>
<dbReference type="EMBL" id="PKSL01000114">
    <property type="protein sequence ID" value="POW04219.1"/>
    <property type="molecule type" value="Genomic_DNA"/>
</dbReference>
<keyword evidence="1" id="KW-0732">Signal</keyword>
<evidence type="ECO:0000313" key="3">
    <source>
        <dbReference type="Proteomes" id="UP000239156"/>
    </source>
</evidence>
<dbReference type="VEuPathDB" id="FungiDB:PSTT_10562"/>
<comment type="caution">
    <text evidence="2">The sequence shown here is derived from an EMBL/GenBank/DDBJ whole genome shotgun (WGS) entry which is preliminary data.</text>
</comment>
<organism evidence="2 3">
    <name type="scientific">Puccinia striiformis</name>
    <dbReference type="NCBI Taxonomy" id="27350"/>
    <lineage>
        <taxon>Eukaryota</taxon>
        <taxon>Fungi</taxon>
        <taxon>Dikarya</taxon>
        <taxon>Basidiomycota</taxon>
        <taxon>Pucciniomycotina</taxon>
        <taxon>Pucciniomycetes</taxon>
        <taxon>Pucciniales</taxon>
        <taxon>Pucciniaceae</taxon>
        <taxon>Puccinia</taxon>
    </lineage>
</organism>
<accession>A0A2S4V3W9</accession>
<keyword evidence="3" id="KW-1185">Reference proteome</keyword>
<sequence>MGVPILPIWLLLTGLLGPIGESTCLSTYEDTFKFARMQTRYLLGERKSMCEAEEGPGGVLSLHQKTFLRPRAFLKSNVLCPTWIMHRKSQILIDCKNASEIAWKHPGTDNPKGGASHIRTGENLKHLEEKVFSHLDSLMHRKLRGFSTATEEKYYEQMVVLLSYLRKLPFEMVETTKEPHGLDVFASLKAGSEDDLSKIFQYFHDIYDIFKSNIKPGPQALDGCPDETVYQLMFGLIMNKEKWKKMVNLYLVMQIELQPFDDIFEKTVSKVDPSSQDTYHFIAKSAIKDLAGYTTSDPGYAQSWSQAVGWKLTRLKFKLNLIHYFIRFLVDHKGSGIIQELKREKFYPSLQGIDKSFKLLHDVLKLGKYKLDELRFLVDHEHLLNHPTLADSAEMGNIGEKGELASQMNPVRENLSSSSKQQLQSNQSKIITQRLYLLDQPIANKLDCLTYENLMIDHPSEVHETERISQLLNGDLAPGFEFASPLISQVKWIVKQFNFIAHSSESLFKKKYELESCLRNPFGLIKY</sequence>
<dbReference type="AlphaFoldDB" id="A0A2S4V3W9"/>
<reference evidence="2" key="1">
    <citation type="submission" date="2017-12" db="EMBL/GenBank/DDBJ databases">
        <title>Gene loss provides genomic basis for host adaptation in cereal stripe rust fungi.</title>
        <authorList>
            <person name="Xia C."/>
        </authorList>
    </citation>
    <scope>NUCLEOTIDE SEQUENCE [LARGE SCALE GENOMIC DNA]</scope>
    <source>
        <strain evidence="2">93-210</strain>
    </source>
</reference>
<feature type="signal peptide" evidence="1">
    <location>
        <begin position="1"/>
        <end position="24"/>
    </location>
</feature>
<gene>
    <name evidence="2" type="ORF">PSTT_10562</name>
</gene>